<evidence type="ECO:0000313" key="2">
    <source>
        <dbReference type="EMBL" id="KAL1835576.1"/>
    </source>
</evidence>
<dbReference type="Proteomes" id="UP001586593">
    <property type="component" value="Unassembled WGS sequence"/>
</dbReference>
<protein>
    <submittedName>
        <fullName evidence="2">Uncharacterized protein</fullName>
    </submittedName>
</protein>
<gene>
    <name evidence="2" type="ORF">VTK73DRAFT_5525</name>
</gene>
<comment type="caution">
    <text evidence="2">The sequence shown here is derived from an EMBL/GenBank/DDBJ whole genome shotgun (WGS) entry which is preliminary data.</text>
</comment>
<accession>A0ABR3V2E7</accession>
<dbReference type="EMBL" id="JAZHXJ010003079">
    <property type="protein sequence ID" value="KAL1835576.1"/>
    <property type="molecule type" value="Genomic_DNA"/>
</dbReference>
<keyword evidence="3" id="KW-1185">Reference proteome</keyword>
<name>A0ABR3V2E7_9PEZI</name>
<reference evidence="2 3" key="1">
    <citation type="journal article" date="2024" name="Commun. Biol.">
        <title>Comparative genomic analysis of thermophilic fungi reveals convergent evolutionary adaptations and gene losses.</title>
        <authorList>
            <person name="Steindorff A.S."/>
            <person name="Aguilar-Pontes M.V."/>
            <person name="Robinson A.J."/>
            <person name="Andreopoulos B."/>
            <person name="LaButti K."/>
            <person name="Kuo A."/>
            <person name="Mondo S."/>
            <person name="Riley R."/>
            <person name="Otillar R."/>
            <person name="Haridas S."/>
            <person name="Lipzen A."/>
            <person name="Grimwood J."/>
            <person name="Schmutz J."/>
            <person name="Clum A."/>
            <person name="Reid I.D."/>
            <person name="Moisan M.C."/>
            <person name="Butler G."/>
            <person name="Nguyen T.T.M."/>
            <person name="Dewar K."/>
            <person name="Conant G."/>
            <person name="Drula E."/>
            <person name="Henrissat B."/>
            <person name="Hansel C."/>
            <person name="Singer S."/>
            <person name="Hutchinson M.I."/>
            <person name="de Vries R.P."/>
            <person name="Natvig D.O."/>
            <person name="Powell A.J."/>
            <person name="Tsang A."/>
            <person name="Grigoriev I.V."/>
        </authorList>
    </citation>
    <scope>NUCLEOTIDE SEQUENCE [LARGE SCALE GENOMIC DNA]</scope>
    <source>
        <strain evidence="2 3">ATCC 24622</strain>
    </source>
</reference>
<organism evidence="2 3">
    <name type="scientific">Phialemonium thermophilum</name>
    <dbReference type="NCBI Taxonomy" id="223376"/>
    <lineage>
        <taxon>Eukaryota</taxon>
        <taxon>Fungi</taxon>
        <taxon>Dikarya</taxon>
        <taxon>Ascomycota</taxon>
        <taxon>Pezizomycotina</taxon>
        <taxon>Sordariomycetes</taxon>
        <taxon>Sordariomycetidae</taxon>
        <taxon>Cephalothecales</taxon>
        <taxon>Cephalothecaceae</taxon>
        <taxon>Phialemonium</taxon>
    </lineage>
</organism>
<evidence type="ECO:0000256" key="1">
    <source>
        <dbReference type="SAM" id="MobiDB-lite"/>
    </source>
</evidence>
<sequence>MVRWASTRSHSPEQISLDSSRVEFTTVLGVMHTSAAPPTPSSTPQENTSVWLAAEKEQLRRPSWMVGGGEHVAAQTGRTRSARTAPTKRAVSRAMVKGTTGLWPYVHLLCSGPPQTGRGRNYPRQGDMTGEPSSEHRSDLVSSFMKPIEAQVSRSDFHTMPNPACRAL</sequence>
<proteinExistence type="predicted"/>
<evidence type="ECO:0000313" key="3">
    <source>
        <dbReference type="Proteomes" id="UP001586593"/>
    </source>
</evidence>
<feature type="region of interest" description="Disordered" evidence="1">
    <location>
        <begin position="114"/>
        <end position="138"/>
    </location>
</feature>